<dbReference type="Pfam" id="PF13646">
    <property type="entry name" value="HEAT_2"/>
    <property type="match status" value="1"/>
</dbReference>
<dbReference type="SMART" id="SM00567">
    <property type="entry name" value="EZ_HEAT"/>
    <property type="match status" value="2"/>
</dbReference>
<dbReference type="Pfam" id="PF09346">
    <property type="entry name" value="SMI1_KNR4"/>
    <property type="match status" value="1"/>
</dbReference>
<evidence type="ECO:0000313" key="6">
    <source>
        <dbReference type="EMBL" id="MBD2197706.1"/>
    </source>
</evidence>
<comment type="caution">
    <text evidence="6">The sequence shown here is derived from an EMBL/GenBank/DDBJ whole genome shotgun (WGS) entry which is preliminary data.</text>
</comment>
<evidence type="ECO:0000313" key="7">
    <source>
        <dbReference type="Proteomes" id="UP000658514"/>
    </source>
</evidence>
<dbReference type="InterPro" id="IPR016024">
    <property type="entry name" value="ARM-type_fold"/>
</dbReference>
<name>A0ABR8ACH9_9CYAN</name>
<dbReference type="Proteomes" id="UP000658514">
    <property type="component" value="Unassembled WGS sequence"/>
</dbReference>
<comment type="similarity">
    <text evidence="1">Belongs to the CpcE/RpcE/PecE family.</text>
</comment>
<gene>
    <name evidence="6" type="ORF">H6G24_19715</name>
</gene>
<evidence type="ECO:0000256" key="4">
    <source>
        <dbReference type="ARBA" id="ARBA00023239"/>
    </source>
</evidence>
<dbReference type="SUPFAM" id="SSF48371">
    <property type="entry name" value="ARM repeat"/>
    <property type="match status" value="1"/>
</dbReference>
<reference evidence="6 7" key="1">
    <citation type="journal article" date="2020" name="ISME J.">
        <title>Comparative genomics reveals insights into cyanobacterial evolution and habitat adaptation.</title>
        <authorList>
            <person name="Chen M.Y."/>
            <person name="Teng W.K."/>
            <person name="Zhao L."/>
            <person name="Hu C.X."/>
            <person name="Zhou Y.K."/>
            <person name="Han B.P."/>
            <person name="Song L.R."/>
            <person name="Shu W.S."/>
        </authorList>
    </citation>
    <scope>NUCLEOTIDE SEQUENCE [LARGE SCALE GENOMIC DNA]</scope>
    <source>
        <strain evidence="6 7">FACHB-288</strain>
    </source>
</reference>
<dbReference type="InterPro" id="IPR011989">
    <property type="entry name" value="ARM-like"/>
</dbReference>
<dbReference type="InterPro" id="IPR004155">
    <property type="entry name" value="PBS_lyase_HEAT"/>
</dbReference>
<dbReference type="Gene3D" id="1.25.10.10">
    <property type="entry name" value="Leucine-rich Repeat Variant"/>
    <property type="match status" value="1"/>
</dbReference>
<keyword evidence="2" id="KW-0042">Antenna complex</keyword>
<evidence type="ECO:0000256" key="1">
    <source>
        <dbReference type="ARBA" id="ARBA00009299"/>
    </source>
</evidence>
<keyword evidence="7" id="KW-1185">Reference proteome</keyword>
<evidence type="ECO:0000256" key="3">
    <source>
        <dbReference type="ARBA" id="ARBA00022738"/>
    </source>
</evidence>
<dbReference type="InterPro" id="IPR018958">
    <property type="entry name" value="Knr4/Smi1-like_dom"/>
</dbReference>
<dbReference type="SMART" id="SM00860">
    <property type="entry name" value="SMI1_KNR4"/>
    <property type="match status" value="1"/>
</dbReference>
<protein>
    <submittedName>
        <fullName evidence="6">SMI1/KNR4 family protein</fullName>
    </submittedName>
</protein>
<dbReference type="InterPro" id="IPR037883">
    <property type="entry name" value="Knr4/Smi1-like_sf"/>
</dbReference>
<dbReference type="EMBL" id="JACJQH010000031">
    <property type="protein sequence ID" value="MBD2197706.1"/>
    <property type="molecule type" value="Genomic_DNA"/>
</dbReference>
<feature type="domain" description="Knr4/Smi1-like" evidence="5">
    <location>
        <begin position="29"/>
        <end position="168"/>
    </location>
</feature>
<dbReference type="SUPFAM" id="SSF160631">
    <property type="entry name" value="SMI1/KNR4-like"/>
    <property type="match status" value="1"/>
</dbReference>
<keyword evidence="3" id="KW-0605">Phycobilisome</keyword>
<organism evidence="6 7">
    <name type="scientific">Calothrix parietina FACHB-288</name>
    <dbReference type="NCBI Taxonomy" id="2692896"/>
    <lineage>
        <taxon>Bacteria</taxon>
        <taxon>Bacillati</taxon>
        <taxon>Cyanobacteriota</taxon>
        <taxon>Cyanophyceae</taxon>
        <taxon>Nostocales</taxon>
        <taxon>Calotrichaceae</taxon>
        <taxon>Calothrix</taxon>
    </lineage>
</organism>
<proteinExistence type="inferred from homology"/>
<keyword evidence="4" id="KW-0456">Lyase</keyword>
<evidence type="ECO:0000256" key="2">
    <source>
        <dbReference type="ARBA" id="ARBA00022549"/>
    </source>
</evidence>
<accession>A0ABR8ACH9</accession>
<sequence>MSFLTETLERIFKHLQQYRPEVALLLKPGLTIEAIQSQIHDLPFCLPQEVYELYQWHNGIDYSNLSKNENFHLDINFIPGLDFLPLEEAIKSSKEIEEFRNEYTSPEDENCHKPWFPIFGSDDLEYLIVFGDSVNNENSPIMHCHLGGGSLPKFQYPNLITFMMVVAECYETNAYYIVEPLESNYLISYLNEDVKKVAEIERQYFTDQVESVLTALSQSRALLDDKIFDILYRFKDPRFLQPMIHALHLPLYEVDNEEENILIRIRAAIILGEIGDLRALEPLMRALEYRLNEDHGYSIANTVAEVLRKLGDPKAIKSLKLFLQKNKQILPIFIPSPSWLKRISLQEARKKAKFAIKELDKKNY</sequence>
<dbReference type="RefSeq" id="WP_190543419.1">
    <property type="nucleotide sequence ID" value="NZ_CAWPNO010000064.1"/>
</dbReference>
<evidence type="ECO:0000259" key="5">
    <source>
        <dbReference type="SMART" id="SM00860"/>
    </source>
</evidence>